<gene>
    <name evidence="2" type="ORF">SAMN05443639_112120</name>
</gene>
<evidence type="ECO:0000256" key="1">
    <source>
        <dbReference type="SAM" id="MobiDB-lite"/>
    </source>
</evidence>
<feature type="region of interest" description="Disordered" evidence="1">
    <location>
        <begin position="1"/>
        <end position="21"/>
    </location>
</feature>
<dbReference type="RefSeq" id="WP_093523886.1">
    <property type="nucleotide sequence ID" value="NZ_FOIJ01000012.1"/>
</dbReference>
<dbReference type="EMBL" id="FOIJ01000012">
    <property type="protein sequence ID" value="SEU26580.1"/>
    <property type="molecule type" value="Genomic_DNA"/>
</dbReference>
<organism evidence="2 3">
    <name type="scientific">Stigmatella erecta</name>
    <dbReference type="NCBI Taxonomy" id="83460"/>
    <lineage>
        <taxon>Bacteria</taxon>
        <taxon>Pseudomonadati</taxon>
        <taxon>Myxococcota</taxon>
        <taxon>Myxococcia</taxon>
        <taxon>Myxococcales</taxon>
        <taxon>Cystobacterineae</taxon>
        <taxon>Archangiaceae</taxon>
        <taxon>Stigmatella</taxon>
    </lineage>
</organism>
<name>A0A1I0KN15_9BACT</name>
<evidence type="ECO:0000313" key="3">
    <source>
        <dbReference type="Proteomes" id="UP000199181"/>
    </source>
</evidence>
<protein>
    <submittedName>
        <fullName evidence="2">Uncharacterized protein</fullName>
    </submittedName>
</protein>
<feature type="compositionally biased region" description="Low complexity" evidence="1">
    <location>
        <begin position="12"/>
        <end position="21"/>
    </location>
</feature>
<keyword evidence="3" id="KW-1185">Reference proteome</keyword>
<accession>A0A1I0KN15</accession>
<dbReference type="Proteomes" id="UP000199181">
    <property type="component" value="Unassembled WGS sequence"/>
</dbReference>
<dbReference type="AlphaFoldDB" id="A0A1I0KN15"/>
<reference evidence="3" key="1">
    <citation type="submission" date="2016-10" db="EMBL/GenBank/DDBJ databases">
        <authorList>
            <person name="Varghese N."/>
            <person name="Submissions S."/>
        </authorList>
    </citation>
    <scope>NUCLEOTIDE SEQUENCE [LARGE SCALE GENOMIC DNA]</scope>
    <source>
        <strain evidence="3">DSM 16858</strain>
    </source>
</reference>
<evidence type="ECO:0000313" key="2">
    <source>
        <dbReference type="EMBL" id="SEU26580.1"/>
    </source>
</evidence>
<proteinExistence type="predicted"/>
<sequence length="337" mass="37280">MRNPSNDETVETRTSPPSTRPITTQWFNQSWSIRPELLLYGSQTPLFQNLFLWTPLQTLRLKAAITKSASRPADTQLHSWIYQNLTQYAGIAGTSPAYSLVLSLIQQNYNQIAQTSATGRAIASHSMSMMDTFRNAGSSVLPSFSLALAKASMTRIPSPLASGAPFLDQLKHHFASVCGYTLAHNDAYRTLQIDRHFTPAWLTELVLLPKLLGGMLPSTQFAPVNAIYGAANATYGMFTGQMALFFNPAKKYEHDDFVKRMALYASIPYFPIQAMIPRLAVFSVRVGPWQARLISAATSLLMGGAYEFHCGVSAGTGYFKKQVQNITFIEKDDSKGE</sequence>